<dbReference type="GO" id="GO:0046872">
    <property type="term" value="F:metal ion binding"/>
    <property type="evidence" value="ECO:0007669"/>
    <property type="project" value="UniProtKB-KW"/>
</dbReference>
<dbReference type="PROSITE" id="PS01302">
    <property type="entry name" value="UPF0758"/>
    <property type="match status" value="1"/>
</dbReference>
<dbReference type="PANTHER" id="PTHR30471:SF3">
    <property type="entry name" value="UPF0758 PROTEIN YEES-RELATED"/>
    <property type="match status" value="1"/>
</dbReference>
<dbReference type="RefSeq" id="WP_192027488.1">
    <property type="nucleotide sequence ID" value="NZ_JACYTR010000001.1"/>
</dbReference>
<comment type="caution">
    <text evidence="7">The sequence shown here is derived from an EMBL/GenBank/DDBJ whole genome shotgun (WGS) entry which is preliminary data.</text>
</comment>
<evidence type="ECO:0000259" key="6">
    <source>
        <dbReference type="PROSITE" id="PS50249"/>
    </source>
</evidence>
<dbReference type="Pfam" id="PF04002">
    <property type="entry name" value="RadC"/>
    <property type="match status" value="1"/>
</dbReference>
<dbReference type="Gene3D" id="3.40.140.10">
    <property type="entry name" value="Cytidine Deaminase, domain 2"/>
    <property type="match status" value="1"/>
</dbReference>
<evidence type="ECO:0000256" key="1">
    <source>
        <dbReference type="ARBA" id="ARBA00022670"/>
    </source>
</evidence>
<evidence type="ECO:0000256" key="3">
    <source>
        <dbReference type="ARBA" id="ARBA00022801"/>
    </source>
</evidence>
<name>A0AAW3ZII2_9GAMM</name>
<dbReference type="InterPro" id="IPR020891">
    <property type="entry name" value="UPF0758_CS"/>
</dbReference>
<gene>
    <name evidence="7" type="primary">radC</name>
    <name evidence="7" type="ORF">IFO71_00120</name>
</gene>
<organism evidence="7 8">
    <name type="scientific">Pseudomarimonas arenosa</name>
    <dbReference type="NCBI Taxonomy" id="2774145"/>
    <lineage>
        <taxon>Bacteria</taxon>
        <taxon>Pseudomonadati</taxon>
        <taxon>Pseudomonadota</taxon>
        <taxon>Gammaproteobacteria</taxon>
        <taxon>Lysobacterales</taxon>
        <taxon>Lysobacteraceae</taxon>
        <taxon>Pseudomarimonas</taxon>
    </lineage>
</organism>
<keyword evidence="3" id="KW-0378">Hydrolase</keyword>
<dbReference type="GO" id="GO:0008237">
    <property type="term" value="F:metallopeptidase activity"/>
    <property type="evidence" value="ECO:0007669"/>
    <property type="project" value="UniProtKB-KW"/>
</dbReference>
<reference evidence="7 8" key="1">
    <citation type="submission" date="2020-09" db="EMBL/GenBank/DDBJ databases">
        <title>Pseudoxanthomonas sp. CAU 1598 isolated from sand of Yaerae Beach.</title>
        <authorList>
            <person name="Kim W."/>
        </authorList>
    </citation>
    <scope>NUCLEOTIDE SEQUENCE [LARGE SCALE GENOMIC DNA]</scope>
    <source>
        <strain evidence="7 8">CAU 1598</strain>
    </source>
</reference>
<evidence type="ECO:0000256" key="2">
    <source>
        <dbReference type="ARBA" id="ARBA00022723"/>
    </source>
</evidence>
<feature type="domain" description="MPN" evidence="6">
    <location>
        <begin position="40"/>
        <end position="161"/>
    </location>
</feature>
<dbReference type="InterPro" id="IPR037518">
    <property type="entry name" value="MPN"/>
</dbReference>
<dbReference type="NCBIfam" id="TIGR00608">
    <property type="entry name" value="radc"/>
    <property type="match status" value="1"/>
</dbReference>
<accession>A0AAW3ZII2</accession>
<keyword evidence="1" id="KW-0645">Protease</keyword>
<evidence type="ECO:0000313" key="7">
    <source>
        <dbReference type="EMBL" id="MBD8524136.1"/>
    </source>
</evidence>
<keyword evidence="8" id="KW-1185">Reference proteome</keyword>
<keyword evidence="4" id="KW-0862">Zinc</keyword>
<dbReference type="Proteomes" id="UP000613768">
    <property type="component" value="Unassembled WGS sequence"/>
</dbReference>
<keyword evidence="2" id="KW-0479">Metal-binding</keyword>
<dbReference type="InterPro" id="IPR025657">
    <property type="entry name" value="RadC_JAB"/>
</dbReference>
<dbReference type="CDD" id="cd08071">
    <property type="entry name" value="MPN_DUF2466"/>
    <property type="match status" value="1"/>
</dbReference>
<evidence type="ECO:0000256" key="5">
    <source>
        <dbReference type="ARBA" id="ARBA00023049"/>
    </source>
</evidence>
<proteinExistence type="predicted"/>
<dbReference type="GO" id="GO:0006508">
    <property type="term" value="P:proteolysis"/>
    <property type="evidence" value="ECO:0007669"/>
    <property type="project" value="UniProtKB-KW"/>
</dbReference>
<dbReference type="PANTHER" id="PTHR30471">
    <property type="entry name" value="DNA REPAIR PROTEIN RADC"/>
    <property type="match status" value="1"/>
</dbReference>
<protein>
    <submittedName>
        <fullName evidence="7">DNA repair protein RadC</fullName>
    </submittedName>
</protein>
<evidence type="ECO:0000256" key="4">
    <source>
        <dbReference type="ARBA" id="ARBA00022833"/>
    </source>
</evidence>
<dbReference type="EMBL" id="JACYTR010000001">
    <property type="protein sequence ID" value="MBD8524136.1"/>
    <property type="molecule type" value="Genomic_DNA"/>
</dbReference>
<dbReference type="AlphaFoldDB" id="A0AAW3ZII2"/>
<keyword evidence="5" id="KW-0482">Metalloprotease</keyword>
<sequence length="161" mass="17788">MALVRDMLGNYRITGETTDADILKAAEDILHQRLQRQGTGITRPSDAADLLKARLGAKVHEVFCVIFLDTRHRIIAVEDLFHGTIDGAEVHCRVIAKRSLELNAAALIVAHNHPSGEPEPSRADRVLTDRIKDSMALLDIRLLDHLVVGSTVVSMAERGWL</sequence>
<dbReference type="PROSITE" id="PS50249">
    <property type="entry name" value="MPN"/>
    <property type="match status" value="1"/>
</dbReference>
<dbReference type="InterPro" id="IPR001405">
    <property type="entry name" value="UPF0758"/>
</dbReference>
<evidence type="ECO:0000313" key="8">
    <source>
        <dbReference type="Proteomes" id="UP000613768"/>
    </source>
</evidence>